<name>F0QS04_MYCSL</name>
<sequence>MSAIKGWSSFTKGLWSLLVLGAGGAGSGYGISTAFSGENIQKTINEVVGVSGDKEKTDTTSTELTSAPEVDLLNEGTLTTPTSAINENLETFPKKDSITDPQSSLENPLSTLPKKEKETQKQPELTQKLSKPSTSASTTSVEKITEEEENKPFTPQFEVGKLRCFDSHLGGSVCTRIYHS</sequence>
<reference evidence="2 3" key="1">
    <citation type="journal article" date="2011" name="J. Bacteriol.">
        <title>Complete genome sequences of two hemotropic Mycoplasmas, Mycoplasma haemofelis strain Ohio2 and Mycoplasma suis strain Illinois.</title>
        <authorList>
            <person name="Messick J.B."/>
            <person name="Santos A.P."/>
            <person name="Guimaraes A.M."/>
        </authorList>
    </citation>
    <scope>NUCLEOTIDE SEQUENCE [LARGE SCALE GENOMIC DNA]</scope>
    <source>
        <strain evidence="2 3">Illinois</strain>
    </source>
</reference>
<dbReference type="KEGG" id="mss:MSU_0749"/>
<dbReference type="EMBL" id="CP002525">
    <property type="protein sequence ID" value="ADX98274.1"/>
    <property type="molecule type" value="Genomic_DNA"/>
</dbReference>
<accession>F0QS04</accession>
<evidence type="ECO:0000313" key="2">
    <source>
        <dbReference type="EMBL" id="ADX98274.1"/>
    </source>
</evidence>
<dbReference type="RefSeq" id="WP_013610111.1">
    <property type="nucleotide sequence ID" value="NC_015155.1"/>
</dbReference>
<feature type="region of interest" description="Disordered" evidence="1">
    <location>
        <begin position="74"/>
        <end position="153"/>
    </location>
</feature>
<feature type="compositionally biased region" description="Polar residues" evidence="1">
    <location>
        <begin position="129"/>
        <end position="142"/>
    </location>
</feature>
<organism evidence="2 3">
    <name type="scientific">Mycoplasma suis (strain Illinois)</name>
    <dbReference type="NCBI Taxonomy" id="768700"/>
    <lineage>
        <taxon>Bacteria</taxon>
        <taxon>Bacillati</taxon>
        <taxon>Mycoplasmatota</taxon>
        <taxon>Mollicutes</taxon>
        <taxon>Mycoplasmataceae</taxon>
        <taxon>Mycoplasma</taxon>
    </lineage>
</organism>
<gene>
    <name evidence="2" type="ordered locus">MSU_0749</name>
</gene>
<protein>
    <submittedName>
        <fullName evidence="2">Uncharacterized protein</fullName>
    </submittedName>
</protein>
<dbReference type="STRING" id="768700.MSU_0749"/>
<proteinExistence type="predicted"/>
<evidence type="ECO:0000313" key="3">
    <source>
        <dbReference type="Proteomes" id="UP000007484"/>
    </source>
</evidence>
<dbReference type="Proteomes" id="UP000007484">
    <property type="component" value="Chromosome"/>
</dbReference>
<dbReference type="AlphaFoldDB" id="F0QS04"/>
<evidence type="ECO:0000256" key="1">
    <source>
        <dbReference type="SAM" id="MobiDB-lite"/>
    </source>
</evidence>
<feature type="compositionally biased region" description="Polar residues" evidence="1">
    <location>
        <begin position="99"/>
        <end position="110"/>
    </location>
</feature>
<dbReference type="HOGENOM" id="CLU_1609021_0_0_14"/>
<keyword evidence="3" id="KW-1185">Reference proteome</keyword>
<feature type="compositionally biased region" description="Polar residues" evidence="1">
    <location>
        <begin position="76"/>
        <end position="89"/>
    </location>
</feature>